<comment type="caution">
    <text evidence="2">The sequence shown here is derived from an EMBL/GenBank/DDBJ whole genome shotgun (WGS) entry which is preliminary data.</text>
</comment>
<protein>
    <submittedName>
        <fullName evidence="2">Uncharacterized protein</fullName>
    </submittedName>
</protein>
<keyword evidence="1" id="KW-1133">Transmembrane helix</keyword>
<organism evidence="2 3">
    <name type="scientific">Salininema proteolyticum</name>
    <dbReference type="NCBI Taxonomy" id="1607685"/>
    <lineage>
        <taxon>Bacteria</taxon>
        <taxon>Bacillati</taxon>
        <taxon>Actinomycetota</taxon>
        <taxon>Actinomycetes</taxon>
        <taxon>Glycomycetales</taxon>
        <taxon>Glycomycetaceae</taxon>
        <taxon>Salininema</taxon>
    </lineage>
</organism>
<feature type="transmembrane region" description="Helical" evidence="1">
    <location>
        <begin position="43"/>
        <end position="64"/>
    </location>
</feature>
<feature type="transmembrane region" description="Helical" evidence="1">
    <location>
        <begin position="5"/>
        <end position="23"/>
    </location>
</feature>
<keyword evidence="1" id="KW-0812">Transmembrane</keyword>
<dbReference type="RefSeq" id="WP_380624802.1">
    <property type="nucleotide sequence ID" value="NZ_JBHSDK010000042.1"/>
</dbReference>
<keyword evidence="1" id="KW-0472">Membrane</keyword>
<proteinExistence type="predicted"/>
<evidence type="ECO:0000256" key="1">
    <source>
        <dbReference type="SAM" id="Phobius"/>
    </source>
</evidence>
<evidence type="ECO:0000313" key="3">
    <source>
        <dbReference type="Proteomes" id="UP001595823"/>
    </source>
</evidence>
<evidence type="ECO:0000313" key="2">
    <source>
        <dbReference type="EMBL" id="MFC4337624.1"/>
    </source>
</evidence>
<sequence>MKKSAFLLFMAAILLPLGLYLILNDLPDTSSRRAQIIVQWTPATFGALFLIYGGIGLATAWSGAARKGRDAIDLAIGLNGITVRGGREIPWTAISSVTSIRYDNNSKIALLWDRADLNCAFEVRLNEAVDVPRLRTKDGVPCLKINLLRYPAAEYTRLYDLAVSRFEGRRIPVDTERKMKQT</sequence>
<accession>A0ABV8U4C3</accession>
<dbReference type="Proteomes" id="UP001595823">
    <property type="component" value="Unassembled WGS sequence"/>
</dbReference>
<keyword evidence="3" id="KW-1185">Reference proteome</keyword>
<reference evidence="3" key="1">
    <citation type="journal article" date="2019" name="Int. J. Syst. Evol. Microbiol.">
        <title>The Global Catalogue of Microorganisms (GCM) 10K type strain sequencing project: providing services to taxonomists for standard genome sequencing and annotation.</title>
        <authorList>
            <consortium name="The Broad Institute Genomics Platform"/>
            <consortium name="The Broad Institute Genome Sequencing Center for Infectious Disease"/>
            <person name="Wu L."/>
            <person name="Ma J."/>
        </authorList>
    </citation>
    <scope>NUCLEOTIDE SEQUENCE [LARGE SCALE GENOMIC DNA]</scope>
    <source>
        <strain evidence="3">IBRC-M 10908</strain>
    </source>
</reference>
<name>A0ABV8U4C3_9ACTN</name>
<gene>
    <name evidence="2" type="ORF">ACFPET_20725</name>
</gene>
<dbReference type="EMBL" id="JBHSDK010000042">
    <property type="protein sequence ID" value="MFC4337624.1"/>
    <property type="molecule type" value="Genomic_DNA"/>
</dbReference>